<feature type="region of interest" description="Disordered" evidence="1">
    <location>
        <begin position="201"/>
        <end position="227"/>
    </location>
</feature>
<sequence>MVKVPPDIVGQDIETWLHCPALPLDCNGSQFLITRKARRFTITRTPKIIPGTKTARNQPVSQASTAKKITSPPTKKAKLEPAKGQGTLTNWLRPPPIPEAKAYISEPDDDLDDIYGVSEDEKKRQRVRRKRKAEHVEAGPDPEPTAADSLSVEPRPHTAADRGSHDDGHYNNPEDDNDPTYIDDKAQDYDSEDLEEIDDLEDLDDPEAEESEISLETPNTPETPITDSEHVNRFQKIIKQMTALLQSYASGERGMIPWEIEPNTVYSISGPLNAGISRWLARQDLEELVETILLYIPRPTQSILGDPLLTPEKLFKLPYWDMSRFNRDWGCYLNLAVPRPTSGSLPAGDTKATEMGVYVGTSSSKKGIRERILQHKRIIRQARQRETTFRRKSHYELASRPSTISHFKQVARFPNGNKYFGTESHFIEGLMMVLLNLVNDPTPAEEEPDNIIFYEWHNPKTAAFIQTLRREVAESCGDLSDFKSSALNNAWRLSQGFDSSLKTRTTWGKVKG</sequence>
<reference evidence="2" key="1">
    <citation type="journal article" date="2023" name="Mol. Phylogenet. Evol.">
        <title>Genome-scale phylogeny and comparative genomics of the fungal order Sordariales.</title>
        <authorList>
            <person name="Hensen N."/>
            <person name="Bonometti L."/>
            <person name="Westerberg I."/>
            <person name="Brannstrom I.O."/>
            <person name="Guillou S."/>
            <person name="Cros-Aarteil S."/>
            <person name="Calhoun S."/>
            <person name="Haridas S."/>
            <person name="Kuo A."/>
            <person name="Mondo S."/>
            <person name="Pangilinan J."/>
            <person name="Riley R."/>
            <person name="LaButti K."/>
            <person name="Andreopoulos B."/>
            <person name="Lipzen A."/>
            <person name="Chen C."/>
            <person name="Yan M."/>
            <person name="Daum C."/>
            <person name="Ng V."/>
            <person name="Clum A."/>
            <person name="Steindorff A."/>
            <person name="Ohm R.A."/>
            <person name="Martin F."/>
            <person name="Silar P."/>
            <person name="Natvig D.O."/>
            <person name="Lalanne C."/>
            <person name="Gautier V."/>
            <person name="Ament-Velasquez S.L."/>
            <person name="Kruys A."/>
            <person name="Hutchinson M.I."/>
            <person name="Powell A.J."/>
            <person name="Barry K."/>
            <person name="Miller A.N."/>
            <person name="Grigoriev I.V."/>
            <person name="Debuchy R."/>
            <person name="Gladieux P."/>
            <person name="Hiltunen Thoren M."/>
            <person name="Johannesson H."/>
        </authorList>
    </citation>
    <scope>NUCLEOTIDE SEQUENCE</scope>
    <source>
        <strain evidence="2">PSN293</strain>
    </source>
</reference>
<organism evidence="2 3">
    <name type="scientific">Rhypophila decipiens</name>
    <dbReference type="NCBI Taxonomy" id="261697"/>
    <lineage>
        <taxon>Eukaryota</taxon>
        <taxon>Fungi</taxon>
        <taxon>Dikarya</taxon>
        <taxon>Ascomycota</taxon>
        <taxon>Pezizomycotina</taxon>
        <taxon>Sordariomycetes</taxon>
        <taxon>Sordariomycetidae</taxon>
        <taxon>Sordariales</taxon>
        <taxon>Naviculisporaceae</taxon>
        <taxon>Rhypophila</taxon>
    </lineage>
</organism>
<evidence type="ECO:0000256" key="1">
    <source>
        <dbReference type="SAM" id="MobiDB-lite"/>
    </source>
</evidence>
<evidence type="ECO:0000313" key="2">
    <source>
        <dbReference type="EMBL" id="KAK4215095.1"/>
    </source>
</evidence>
<feature type="compositionally biased region" description="Polar residues" evidence="1">
    <location>
        <begin position="214"/>
        <end position="226"/>
    </location>
</feature>
<proteinExistence type="predicted"/>
<name>A0AAN7BBP6_9PEZI</name>
<feature type="compositionally biased region" description="Basic residues" evidence="1">
    <location>
        <begin position="124"/>
        <end position="133"/>
    </location>
</feature>
<feature type="compositionally biased region" description="Acidic residues" evidence="1">
    <location>
        <begin position="201"/>
        <end position="213"/>
    </location>
</feature>
<gene>
    <name evidence="2" type="ORF">QBC37DRAFT_481778</name>
</gene>
<reference evidence="2" key="2">
    <citation type="submission" date="2023-05" db="EMBL/GenBank/DDBJ databases">
        <authorList>
            <consortium name="Lawrence Berkeley National Laboratory"/>
            <person name="Steindorff A."/>
            <person name="Hensen N."/>
            <person name="Bonometti L."/>
            <person name="Westerberg I."/>
            <person name="Brannstrom I.O."/>
            <person name="Guillou S."/>
            <person name="Cros-Aarteil S."/>
            <person name="Calhoun S."/>
            <person name="Haridas S."/>
            <person name="Kuo A."/>
            <person name="Mondo S."/>
            <person name="Pangilinan J."/>
            <person name="Riley R."/>
            <person name="Labutti K."/>
            <person name="Andreopoulos B."/>
            <person name="Lipzen A."/>
            <person name="Chen C."/>
            <person name="Yanf M."/>
            <person name="Daum C."/>
            <person name="Ng V."/>
            <person name="Clum A."/>
            <person name="Ohm R."/>
            <person name="Martin F."/>
            <person name="Silar P."/>
            <person name="Natvig D."/>
            <person name="Lalanne C."/>
            <person name="Gautier V."/>
            <person name="Ament-Velasquez S.L."/>
            <person name="Kruys A."/>
            <person name="Hutchinson M.I."/>
            <person name="Powell A.J."/>
            <person name="Barry K."/>
            <person name="Miller A.N."/>
            <person name="Grigoriev I.V."/>
            <person name="Debuchy R."/>
            <person name="Gladieux P."/>
            <person name="Thoren M.H."/>
            <person name="Johannesson H."/>
        </authorList>
    </citation>
    <scope>NUCLEOTIDE SEQUENCE</scope>
    <source>
        <strain evidence="2">PSN293</strain>
    </source>
</reference>
<evidence type="ECO:0000313" key="3">
    <source>
        <dbReference type="Proteomes" id="UP001301769"/>
    </source>
</evidence>
<accession>A0AAN7BBP6</accession>
<feature type="compositionally biased region" description="Polar residues" evidence="1">
    <location>
        <begin position="54"/>
        <end position="73"/>
    </location>
</feature>
<dbReference type="EMBL" id="MU858084">
    <property type="protein sequence ID" value="KAK4215095.1"/>
    <property type="molecule type" value="Genomic_DNA"/>
</dbReference>
<dbReference type="Proteomes" id="UP001301769">
    <property type="component" value="Unassembled WGS sequence"/>
</dbReference>
<feature type="compositionally biased region" description="Basic and acidic residues" evidence="1">
    <location>
        <begin position="154"/>
        <end position="169"/>
    </location>
</feature>
<dbReference type="AlphaFoldDB" id="A0AAN7BBP6"/>
<feature type="region of interest" description="Disordered" evidence="1">
    <location>
        <begin position="50"/>
        <end position="185"/>
    </location>
</feature>
<comment type="caution">
    <text evidence="2">The sequence shown here is derived from an EMBL/GenBank/DDBJ whole genome shotgun (WGS) entry which is preliminary data.</text>
</comment>
<keyword evidence="3" id="KW-1185">Reference proteome</keyword>
<protein>
    <submittedName>
        <fullName evidence="2">Uncharacterized protein</fullName>
    </submittedName>
</protein>